<proteinExistence type="predicted"/>
<reference evidence="1" key="1">
    <citation type="submission" date="2022-05" db="EMBL/GenBank/DDBJ databases">
        <title>Chromosome-level genome of Chaenocephalus aceratus.</title>
        <authorList>
            <person name="Park H."/>
        </authorList>
    </citation>
    <scope>NUCLEOTIDE SEQUENCE</scope>
    <source>
        <strain evidence="1">KU_202001</strain>
    </source>
</reference>
<gene>
    <name evidence="1" type="ORF">KUCAC02_021249</name>
</gene>
<evidence type="ECO:0000313" key="1">
    <source>
        <dbReference type="EMBL" id="KAI4825569.1"/>
    </source>
</evidence>
<sequence>MFTIYNMVNPTVKDVHNEGRPRKKSITKEVLLAVTDKIRSTTKTKDNDEGDEKATFWGEVCQELGIPDSKTNRTRLHHAYNHHKKMRHNTQMVTAAPASPSTDSDHTACPIGSDHSATDSDRHSQRQVNQKTFQR</sequence>
<evidence type="ECO:0000313" key="2">
    <source>
        <dbReference type="Proteomes" id="UP001057452"/>
    </source>
</evidence>
<dbReference type="EMBL" id="CM043790">
    <property type="protein sequence ID" value="KAI4825569.1"/>
    <property type="molecule type" value="Genomic_DNA"/>
</dbReference>
<keyword evidence="2" id="KW-1185">Reference proteome</keyword>
<name>A0ACB9XH34_CHAAC</name>
<protein>
    <submittedName>
        <fullName evidence="1">Uncharacterized protein</fullName>
    </submittedName>
</protein>
<accession>A0ACB9XH34</accession>
<organism evidence="1 2">
    <name type="scientific">Chaenocephalus aceratus</name>
    <name type="common">Blackfin icefish</name>
    <name type="synonym">Chaenichthys aceratus</name>
    <dbReference type="NCBI Taxonomy" id="36190"/>
    <lineage>
        <taxon>Eukaryota</taxon>
        <taxon>Metazoa</taxon>
        <taxon>Chordata</taxon>
        <taxon>Craniata</taxon>
        <taxon>Vertebrata</taxon>
        <taxon>Euteleostomi</taxon>
        <taxon>Actinopterygii</taxon>
        <taxon>Neopterygii</taxon>
        <taxon>Teleostei</taxon>
        <taxon>Neoteleostei</taxon>
        <taxon>Acanthomorphata</taxon>
        <taxon>Eupercaria</taxon>
        <taxon>Perciformes</taxon>
        <taxon>Notothenioidei</taxon>
        <taxon>Channichthyidae</taxon>
        <taxon>Chaenocephalus</taxon>
    </lineage>
</organism>
<comment type="caution">
    <text evidence="1">The sequence shown here is derived from an EMBL/GenBank/DDBJ whole genome shotgun (WGS) entry which is preliminary data.</text>
</comment>
<dbReference type="Proteomes" id="UP001057452">
    <property type="component" value="Chromosome 6"/>
</dbReference>